<dbReference type="InterPro" id="IPR013216">
    <property type="entry name" value="Methyltransf_11"/>
</dbReference>
<feature type="transmembrane region" description="Helical" evidence="1">
    <location>
        <begin position="47"/>
        <end position="67"/>
    </location>
</feature>
<keyword evidence="1" id="KW-0812">Transmembrane</keyword>
<dbReference type="AlphaFoldDB" id="A0A813USX5"/>
<protein>
    <recommendedName>
        <fullName evidence="2">Methyltransferase type 11 domain-containing protein</fullName>
    </recommendedName>
</protein>
<evidence type="ECO:0000313" key="3">
    <source>
        <dbReference type="EMBL" id="CAF0826923.1"/>
    </source>
</evidence>
<name>A0A813USX5_9BILA</name>
<dbReference type="OrthoDB" id="416496at2759"/>
<sequence length="286" mass="32696">MSTTNIYSFSQPIIVEKPSSSSLSETIRNLISNAFAPFQQEYRRWPWSQIGTIVIVCIGSYTVYKYLPGPYRRYYMLSTKNFSSQYNKALHVEKETLFNELKNVKAREEGRTKIQVVEIGAAHGANMAYYPPNIIELICVEPIREFEVYLTQTLGRNPHVKCRELLVGGAENLSVIRDNQVDAVVSTLTLSSCKNVHQVLREIRRILKPGGIFLYMENIRSPNPFLAFIQYLCSPMYKFLFGISLIRNIPEYIERAHFSGGTTQRIFVARGIPFLLSPHVSGIARK</sequence>
<keyword evidence="1" id="KW-1133">Transmembrane helix</keyword>
<organism evidence="3 4">
    <name type="scientific">Adineta steineri</name>
    <dbReference type="NCBI Taxonomy" id="433720"/>
    <lineage>
        <taxon>Eukaryota</taxon>
        <taxon>Metazoa</taxon>
        <taxon>Spiralia</taxon>
        <taxon>Gnathifera</taxon>
        <taxon>Rotifera</taxon>
        <taxon>Eurotatoria</taxon>
        <taxon>Bdelloidea</taxon>
        <taxon>Adinetida</taxon>
        <taxon>Adinetidae</taxon>
        <taxon>Adineta</taxon>
    </lineage>
</organism>
<gene>
    <name evidence="3" type="ORF">QVE165_LOCUS5572</name>
</gene>
<dbReference type="Gene3D" id="3.40.50.150">
    <property type="entry name" value="Vaccinia Virus protein VP39"/>
    <property type="match status" value="1"/>
</dbReference>
<dbReference type="PANTHER" id="PTHR45036">
    <property type="entry name" value="METHYLTRANSFERASE LIKE 7B"/>
    <property type="match status" value="1"/>
</dbReference>
<evidence type="ECO:0000259" key="2">
    <source>
        <dbReference type="Pfam" id="PF08241"/>
    </source>
</evidence>
<dbReference type="SUPFAM" id="SSF53335">
    <property type="entry name" value="S-adenosyl-L-methionine-dependent methyltransferases"/>
    <property type="match status" value="1"/>
</dbReference>
<dbReference type="InterPro" id="IPR029063">
    <property type="entry name" value="SAM-dependent_MTases_sf"/>
</dbReference>
<evidence type="ECO:0000313" key="4">
    <source>
        <dbReference type="Proteomes" id="UP000663832"/>
    </source>
</evidence>
<dbReference type="InterPro" id="IPR052356">
    <property type="entry name" value="Thiol_S-MT"/>
</dbReference>
<dbReference type="GO" id="GO:0008757">
    <property type="term" value="F:S-adenosylmethionine-dependent methyltransferase activity"/>
    <property type="evidence" value="ECO:0007669"/>
    <property type="project" value="InterPro"/>
</dbReference>
<dbReference type="CDD" id="cd02440">
    <property type="entry name" value="AdoMet_MTases"/>
    <property type="match status" value="1"/>
</dbReference>
<dbReference type="Pfam" id="PF08241">
    <property type="entry name" value="Methyltransf_11"/>
    <property type="match status" value="1"/>
</dbReference>
<dbReference type="EMBL" id="CAJNOM010000022">
    <property type="protein sequence ID" value="CAF0826923.1"/>
    <property type="molecule type" value="Genomic_DNA"/>
</dbReference>
<comment type="caution">
    <text evidence="3">The sequence shown here is derived from an EMBL/GenBank/DDBJ whole genome shotgun (WGS) entry which is preliminary data.</text>
</comment>
<keyword evidence="4" id="KW-1185">Reference proteome</keyword>
<reference evidence="3" key="1">
    <citation type="submission" date="2021-02" db="EMBL/GenBank/DDBJ databases">
        <authorList>
            <person name="Nowell W R."/>
        </authorList>
    </citation>
    <scope>NUCLEOTIDE SEQUENCE</scope>
</reference>
<proteinExistence type="predicted"/>
<dbReference type="Proteomes" id="UP000663832">
    <property type="component" value="Unassembled WGS sequence"/>
</dbReference>
<keyword evidence="1" id="KW-0472">Membrane</keyword>
<evidence type="ECO:0000256" key="1">
    <source>
        <dbReference type="SAM" id="Phobius"/>
    </source>
</evidence>
<accession>A0A813USX5</accession>
<feature type="domain" description="Methyltransferase type 11" evidence="2">
    <location>
        <begin position="118"/>
        <end position="214"/>
    </location>
</feature>
<dbReference type="PANTHER" id="PTHR45036:SF1">
    <property type="entry name" value="METHYLTRANSFERASE LIKE 7A"/>
    <property type="match status" value="1"/>
</dbReference>